<evidence type="ECO:0008006" key="3">
    <source>
        <dbReference type="Google" id="ProtNLM"/>
    </source>
</evidence>
<dbReference type="InterPro" id="IPR014993">
    <property type="entry name" value="DUF1841"/>
</dbReference>
<evidence type="ECO:0000313" key="2">
    <source>
        <dbReference type="Proteomes" id="UP000229278"/>
    </source>
</evidence>
<evidence type="ECO:0000313" key="1">
    <source>
        <dbReference type="EMBL" id="PIE82772.1"/>
    </source>
</evidence>
<gene>
    <name evidence="1" type="ORF">CSA09_05015</name>
</gene>
<reference evidence="1 2" key="1">
    <citation type="submission" date="2017-10" db="EMBL/GenBank/DDBJ databases">
        <title>Novel microbial diversity and functional potential in the marine mammal oral microbiome.</title>
        <authorList>
            <person name="Dudek N.K."/>
            <person name="Sun C.L."/>
            <person name="Burstein D."/>
            <person name="Kantor R.S."/>
            <person name="Aliaga Goltsman D.S."/>
            <person name="Bik E.M."/>
            <person name="Thomas B.C."/>
            <person name="Banfield J.F."/>
            <person name="Relman D.A."/>
        </authorList>
    </citation>
    <scope>NUCLEOTIDE SEQUENCE [LARGE SCALE GENOMIC DNA]</scope>
    <source>
        <strain evidence="1">DOLJORAL78_50_517</strain>
    </source>
</reference>
<dbReference type="Proteomes" id="UP000229278">
    <property type="component" value="Unassembled WGS sequence"/>
</dbReference>
<dbReference type="EMBL" id="PDTV01000012">
    <property type="protein sequence ID" value="PIE82772.1"/>
    <property type="molecule type" value="Genomic_DNA"/>
</dbReference>
<comment type="caution">
    <text evidence="1">The sequence shown here is derived from an EMBL/GenBank/DDBJ whole genome shotgun (WGS) entry which is preliminary data.</text>
</comment>
<proteinExistence type="predicted"/>
<name>A0A2G6PE37_9GAMM</name>
<dbReference type="AlphaFoldDB" id="A0A2G6PE37"/>
<sequence length="145" mass="16704">MFGNDRDAMRRYYCTVWEKANSGQPLEPLENIITSIIREHPEYQALLTKPHAAIAWEYTAEGGQTNPFLHMGMHIAIHEQLSCDRPPGILQIYQQLCQSLGNSHHAEHQMMECLGETLWESQRNGLAPDETVYLERLQWLVKKTG</sequence>
<organism evidence="1 2">
    <name type="scientific">Candidatus Contendibacter odensensis</name>
    <dbReference type="NCBI Taxonomy" id="1400860"/>
    <lineage>
        <taxon>Bacteria</taxon>
        <taxon>Pseudomonadati</taxon>
        <taxon>Pseudomonadota</taxon>
        <taxon>Gammaproteobacteria</taxon>
        <taxon>Candidatus Competibacteraceae</taxon>
        <taxon>Candidatus Contendibacter</taxon>
    </lineage>
</organism>
<protein>
    <recommendedName>
        <fullName evidence="3">DUF1841 domain-containing protein</fullName>
    </recommendedName>
</protein>
<dbReference type="Pfam" id="PF08897">
    <property type="entry name" value="DUF1841"/>
    <property type="match status" value="1"/>
</dbReference>
<accession>A0A2G6PE37</accession>